<accession>A0ABU9KW39</accession>
<organism evidence="2 3">
    <name type="scientific">Lutimonas vermicola</name>
    <dbReference type="NCBI Taxonomy" id="414288"/>
    <lineage>
        <taxon>Bacteria</taxon>
        <taxon>Pseudomonadati</taxon>
        <taxon>Bacteroidota</taxon>
        <taxon>Flavobacteriia</taxon>
        <taxon>Flavobacteriales</taxon>
        <taxon>Flavobacteriaceae</taxon>
        <taxon>Lutimonas</taxon>
    </lineage>
</organism>
<keyword evidence="2" id="KW-0012">Acyltransferase</keyword>
<keyword evidence="3" id="KW-1185">Reference proteome</keyword>
<reference evidence="2 3" key="1">
    <citation type="submission" date="2024-04" db="EMBL/GenBank/DDBJ databases">
        <title>whole genome sequencing of Lutimonas vermicola strain IMCC1616.</title>
        <authorList>
            <person name="Bae S.S."/>
        </authorList>
    </citation>
    <scope>NUCLEOTIDE SEQUENCE [LARGE SCALE GENOMIC DNA]</scope>
    <source>
        <strain evidence="2 3">IMCC1616</strain>
    </source>
</reference>
<dbReference type="Proteomes" id="UP001474120">
    <property type="component" value="Unassembled WGS sequence"/>
</dbReference>
<evidence type="ECO:0000313" key="2">
    <source>
        <dbReference type="EMBL" id="MEL4454344.1"/>
    </source>
</evidence>
<dbReference type="RefSeq" id="WP_342157872.1">
    <property type="nucleotide sequence ID" value="NZ_JBCDNA010000001.1"/>
</dbReference>
<protein>
    <submittedName>
        <fullName evidence="2">GNAT family N-acetyltransferase</fullName>
        <ecNumber evidence="2">2.3.1.-</ecNumber>
    </submittedName>
</protein>
<gene>
    <name evidence="2" type="ORF">AABB81_00440</name>
</gene>
<dbReference type="InterPro" id="IPR038740">
    <property type="entry name" value="BioF2-like_GNAT_dom"/>
</dbReference>
<dbReference type="InterPro" id="IPR016181">
    <property type="entry name" value="Acyl_CoA_acyltransferase"/>
</dbReference>
<evidence type="ECO:0000313" key="3">
    <source>
        <dbReference type="Proteomes" id="UP001474120"/>
    </source>
</evidence>
<dbReference type="EC" id="2.3.1.-" evidence="2"/>
<dbReference type="GO" id="GO:0016746">
    <property type="term" value="F:acyltransferase activity"/>
    <property type="evidence" value="ECO:0007669"/>
    <property type="project" value="UniProtKB-KW"/>
</dbReference>
<proteinExistence type="predicted"/>
<keyword evidence="2" id="KW-0808">Transferase</keyword>
<dbReference type="Gene3D" id="3.40.630.30">
    <property type="match status" value="1"/>
</dbReference>
<dbReference type="SUPFAM" id="SSF55729">
    <property type="entry name" value="Acyl-CoA N-acyltransferases (Nat)"/>
    <property type="match status" value="1"/>
</dbReference>
<sequence>MKIFRSESFVDYKTYTFNYATYCIKEDPGELPEIYALGFLPYSNDVHLKAETFYLARSLRVDLSVFKESSENRRVERKIETLRPSFEVLPIDDFNVNDPEFKSYCLDFAGKRFSEPLSRERLDYIMQSPSISHIFKFKIDQQTVGYVISIIEQGSLHYWFAFFDLDLHAYALGKWMMYSVIKWAFEQKLNYVYLGTCYGEKSLYKVRDFKGLCYFDGNQWDYDMKALKQKCKSDKSFSLDAFKQDTDLFLQRLLKKPS</sequence>
<feature type="domain" description="BioF2-like acetyltransferase" evidence="1">
    <location>
        <begin position="112"/>
        <end position="196"/>
    </location>
</feature>
<name>A0ABU9KW39_9FLAO</name>
<dbReference type="Pfam" id="PF13480">
    <property type="entry name" value="Acetyltransf_6"/>
    <property type="match status" value="1"/>
</dbReference>
<evidence type="ECO:0000259" key="1">
    <source>
        <dbReference type="Pfam" id="PF13480"/>
    </source>
</evidence>
<dbReference type="EMBL" id="JBCDNA010000001">
    <property type="protein sequence ID" value="MEL4454344.1"/>
    <property type="molecule type" value="Genomic_DNA"/>
</dbReference>
<comment type="caution">
    <text evidence="2">The sequence shown here is derived from an EMBL/GenBank/DDBJ whole genome shotgun (WGS) entry which is preliminary data.</text>
</comment>